<evidence type="ECO:0000256" key="1">
    <source>
        <dbReference type="SAM" id="MobiDB-lite"/>
    </source>
</evidence>
<name>A0A0D3E0B3_BRAOL</name>
<dbReference type="Gramene" id="Bo9g007680.1">
    <property type="protein sequence ID" value="Bo9g007680.1"/>
    <property type="gene ID" value="Bo9g007680"/>
</dbReference>
<feature type="region of interest" description="Disordered" evidence="1">
    <location>
        <begin position="59"/>
        <end position="151"/>
    </location>
</feature>
<keyword evidence="3" id="KW-1185">Reference proteome</keyword>
<feature type="compositionally biased region" description="Basic and acidic residues" evidence="1">
    <location>
        <begin position="91"/>
        <end position="109"/>
    </location>
</feature>
<reference evidence="2 3" key="1">
    <citation type="journal article" date="2014" name="Genome Biol.">
        <title>Transcriptome and methylome profiling reveals relics of genome dominance in the mesopolyploid Brassica oleracea.</title>
        <authorList>
            <person name="Parkin I.A."/>
            <person name="Koh C."/>
            <person name="Tang H."/>
            <person name="Robinson S.J."/>
            <person name="Kagale S."/>
            <person name="Clarke W.E."/>
            <person name="Town C.D."/>
            <person name="Nixon J."/>
            <person name="Krishnakumar V."/>
            <person name="Bidwell S.L."/>
            <person name="Denoeud F."/>
            <person name="Belcram H."/>
            <person name="Links M.G."/>
            <person name="Just J."/>
            <person name="Clarke C."/>
            <person name="Bender T."/>
            <person name="Huebert T."/>
            <person name="Mason A.S."/>
            <person name="Pires J.C."/>
            <person name="Barker G."/>
            <person name="Moore J."/>
            <person name="Walley P.G."/>
            <person name="Manoli S."/>
            <person name="Batley J."/>
            <person name="Edwards D."/>
            <person name="Nelson M.N."/>
            <person name="Wang X."/>
            <person name="Paterson A.H."/>
            <person name="King G."/>
            <person name="Bancroft I."/>
            <person name="Chalhoub B."/>
            <person name="Sharpe A.G."/>
        </authorList>
    </citation>
    <scope>NUCLEOTIDE SEQUENCE</scope>
    <source>
        <strain evidence="2 3">cv. TO1000</strain>
    </source>
</reference>
<sequence>MIYASPEWWDNHEAGCRLTKSFNREPPKFWDIMVRCFALHDVYSQPQHSARQRRQEIMNERRGDDSTHGYSDFDGNEMLDTEVPDTQENEEVYRVNLDDDSHPSNEFTHDAVGINIGRGEQRGRRGSSSHSSGRRGGSLHRSGGSSGTNVGSVYDRERVIGFCLKIMVIKACAVASWTDRGSSNLRRLDGSIFSSSQTLLSHDGKGRVLNRVGEGGHGEF</sequence>
<proteinExistence type="predicted"/>
<reference evidence="2" key="2">
    <citation type="submission" date="2015-03" db="UniProtKB">
        <authorList>
            <consortium name="EnsemblPlants"/>
        </authorList>
    </citation>
    <scope>IDENTIFICATION</scope>
</reference>
<protein>
    <submittedName>
        <fullName evidence="2">Uncharacterized protein</fullName>
    </submittedName>
</protein>
<evidence type="ECO:0000313" key="2">
    <source>
        <dbReference type="EnsemblPlants" id="Bo9g007680.1"/>
    </source>
</evidence>
<dbReference type="Proteomes" id="UP000032141">
    <property type="component" value="Chromosome C9"/>
</dbReference>
<organism evidence="2 3">
    <name type="scientific">Brassica oleracea var. oleracea</name>
    <dbReference type="NCBI Taxonomy" id="109376"/>
    <lineage>
        <taxon>Eukaryota</taxon>
        <taxon>Viridiplantae</taxon>
        <taxon>Streptophyta</taxon>
        <taxon>Embryophyta</taxon>
        <taxon>Tracheophyta</taxon>
        <taxon>Spermatophyta</taxon>
        <taxon>Magnoliopsida</taxon>
        <taxon>eudicotyledons</taxon>
        <taxon>Gunneridae</taxon>
        <taxon>Pentapetalae</taxon>
        <taxon>rosids</taxon>
        <taxon>malvids</taxon>
        <taxon>Brassicales</taxon>
        <taxon>Brassicaceae</taxon>
        <taxon>Brassiceae</taxon>
        <taxon>Brassica</taxon>
    </lineage>
</organism>
<evidence type="ECO:0000313" key="3">
    <source>
        <dbReference type="Proteomes" id="UP000032141"/>
    </source>
</evidence>
<dbReference type="HOGENOM" id="CLU_1257648_0_0_1"/>
<feature type="compositionally biased region" description="Acidic residues" evidence="1">
    <location>
        <begin position="74"/>
        <end position="90"/>
    </location>
</feature>
<accession>A0A0D3E0B3</accession>
<dbReference type="AlphaFoldDB" id="A0A0D3E0B3"/>
<feature type="compositionally biased region" description="Low complexity" evidence="1">
    <location>
        <begin position="139"/>
        <end position="151"/>
    </location>
</feature>
<dbReference type="EnsemblPlants" id="Bo9g007680.1">
    <property type="protein sequence ID" value="Bo9g007680.1"/>
    <property type="gene ID" value="Bo9g007680"/>
</dbReference>